<dbReference type="InterPro" id="IPR019775">
    <property type="entry name" value="WD40_repeat_CS"/>
</dbReference>
<dbReference type="AlphaFoldDB" id="A0A7S3XBP2"/>
<feature type="repeat" description="WD" evidence="3">
    <location>
        <begin position="309"/>
        <end position="351"/>
    </location>
</feature>
<dbReference type="PANTHER" id="PTHR19878">
    <property type="entry name" value="AUTOPHAGY PROTEIN 16-LIKE"/>
    <property type="match status" value="1"/>
</dbReference>
<dbReference type="InterPro" id="IPR045160">
    <property type="entry name" value="ATG16"/>
</dbReference>
<dbReference type="SMART" id="SM00320">
    <property type="entry name" value="WD40"/>
    <property type="match status" value="7"/>
</dbReference>
<reference evidence="5" key="1">
    <citation type="submission" date="2021-01" db="EMBL/GenBank/DDBJ databases">
        <authorList>
            <person name="Corre E."/>
            <person name="Pelletier E."/>
            <person name="Niang G."/>
            <person name="Scheremetjew M."/>
            <person name="Finn R."/>
            <person name="Kale V."/>
            <person name="Holt S."/>
            <person name="Cochrane G."/>
            <person name="Meng A."/>
            <person name="Brown T."/>
            <person name="Cohen L."/>
        </authorList>
    </citation>
    <scope>NUCLEOTIDE SEQUENCE</scope>
    <source>
        <strain evidence="5">CCMP1897</strain>
    </source>
</reference>
<evidence type="ECO:0000256" key="1">
    <source>
        <dbReference type="ARBA" id="ARBA00022574"/>
    </source>
</evidence>
<feature type="coiled-coil region" evidence="4">
    <location>
        <begin position="39"/>
        <end position="166"/>
    </location>
</feature>
<dbReference type="PROSITE" id="PS50294">
    <property type="entry name" value="WD_REPEATS_REGION"/>
    <property type="match status" value="3"/>
</dbReference>
<evidence type="ECO:0000256" key="3">
    <source>
        <dbReference type="PROSITE-ProRule" id="PRU00221"/>
    </source>
</evidence>
<protein>
    <recommendedName>
        <fullName evidence="6">Autophagy-related protein 16 domain-containing protein</fullName>
    </recommendedName>
</protein>
<dbReference type="Gene3D" id="2.130.10.10">
    <property type="entry name" value="YVTN repeat-like/Quinoprotein amine dehydrogenase"/>
    <property type="match status" value="2"/>
</dbReference>
<gene>
    <name evidence="5" type="ORF">PSAL00342_LOCUS2286</name>
</gene>
<dbReference type="InterPro" id="IPR015943">
    <property type="entry name" value="WD40/YVTN_repeat-like_dom_sf"/>
</dbReference>
<dbReference type="InterPro" id="IPR001680">
    <property type="entry name" value="WD40_rpt"/>
</dbReference>
<sequence>MEAETIVLESLLERNRREKEVFEDVFVEYQKLLVEWRRGKQREKELEDTKAKLVEARERETNNAFLKQLQMEVSGLKEEKYEAYKKLYDQEKRLEELREAARTLQEVQEKVQELEKQLEREIQAREAACSELDERQAEKRQAQEERNTLRSENQQLVQRLVETSQRAAEKFNEAIRIHEDAVNMKNHYEMLLKASIDIQNIKIKPEGAFDAEIGGNIPAKVRLRQNAHEGEASAVKLDRSGNMVATCGLDKQVRIWDAYSGKSMHTLKGMLETVTDIDFTADSRHILAAGHERCMRLYDLSSERVKHTLNGHTDKVHACCCSPADSRRCVSSGADRMIRVWDLQRGINSSNMICMSTCFSLCLSVEGGTMCSGHFNGTVRIWDISKHSQATEIKAHSQKVTSVTFMPTGNELLTCARDSTIHLIDLRMNEVRKSFKVPGFRPANDRCRICCSPDGQHIACGSVDGGLYVLDASTGEEKAVLQGKNYHQNAVVSCEWGPMGLVSVDKDGDLLFWQ</sequence>
<feature type="repeat" description="WD" evidence="3">
    <location>
        <begin position="225"/>
        <end position="266"/>
    </location>
</feature>
<dbReference type="PROSITE" id="PS00678">
    <property type="entry name" value="WD_REPEATS_1"/>
    <property type="match status" value="1"/>
</dbReference>
<dbReference type="PROSITE" id="PS50082">
    <property type="entry name" value="WD_REPEATS_2"/>
    <property type="match status" value="4"/>
</dbReference>
<feature type="repeat" description="WD" evidence="3">
    <location>
        <begin position="267"/>
        <end position="308"/>
    </location>
</feature>
<dbReference type="PANTHER" id="PTHR19878:SF8">
    <property type="entry name" value="AUTOPHAGY-RELATED 16, ISOFORM F"/>
    <property type="match status" value="1"/>
</dbReference>
<name>A0A7S3XBP2_9CHLO</name>
<dbReference type="EMBL" id="HBIS01002567">
    <property type="protein sequence ID" value="CAE0608469.1"/>
    <property type="molecule type" value="Transcribed_RNA"/>
</dbReference>
<dbReference type="SUPFAM" id="SSF50978">
    <property type="entry name" value="WD40 repeat-like"/>
    <property type="match status" value="1"/>
</dbReference>
<keyword evidence="2" id="KW-0677">Repeat</keyword>
<evidence type="ECO:0000313" key="5">
    <source>
        <dbReference type="EMBL" id="CAE0608469.1"/>
    </source>
</evidence>
<dbReference type="Pfam" id="PF00400">
    <property type="entry name" value="WD40"/>
    <property type="match status" value="6"/>
</dbReference>
<evidence type="ECO:0008006" key="6">
    <source>
        <dbReference type="Google" id="ProtNLM"/>
    </source>
</evidence>
<evidence type="ECO:0000256" key="2">
    <source>
        <dbReference type="ARBA" id="ARBA00022737"/>
    </source>
</evidence>
<keyword evidence="4" id="KW-0175">Coiled coil</keyword>
<feature type="repeat" description="WD" evidence="3">
    <location>
        <begin position="393"/>
        <end position="434"/>
    </location>
</feature>
<proteinExistence type="predicted"/>
<dbReference type="GO" id="GO:0000045">
    <property type="term" value="P:autophagosome assembly"/>
    <property type="evidence" value="ECO:0007669"/>
    <property type="project" value="InterPro"/>
</dbReference>
<evidence type="ECO:0000256" key="4">
    <source>
        <dbReference type="SAM" id="Coils"/>
    </source>
</evidence>
<dbReference type="InterPro" id="IPR036322">
    <property type="entry name" value="WD40_repeat_dom_sf"/>
</dbReference>
<organism evidence="5">
    <name type="scientific">Picocystis salinarum</name>
    <dbReference type="NCBI Taxonomy" id="88271"/>
    <lineage>
        <taxon>Eukaryota</taxon>
        <taxon>Viridiplantae</taxon>
        <taxon>Chlorophyta</taxon>
        <taxon>Picocystophyceae</taxon>
        <taxon>Picocystales</taxon>
        <taxon>Picocystaceae</taxon>
        <taxon>Picocystis</taxon>
    </lineage>
</organism>
<keyword evidence="1 3" id="KW-0853">WD repeat</keyword>
<accession>A0A7S3XBP2</accession>
<dbReference type="CDD" id="cd00200">
    <property type="entry name" value="WD40"/>
    <property type="match status" value="1"/>
</dbReference>